<dbReference type="Proteomes" id="UP000235682">
    <property type="component" value="Unassembled WGS sequence"/>
</dbReference>
<dbReference type="SUPFAM" id="SSF56281">
    <property type="entry name" value="Metallo-hydrolase/oxidoreductase"/>
    <property type="match status" value="1"/>
</dbReference>
<evidence type="ECO:0000259" key="3">
    <source>
        <dbReference type="SMART" id="SM00849"/>
    </source>
</evidence>
<gene>
    <name evidence="4" type="ORF">CJ205_05145</name>
</gene>
<evidence type="ECO:0000256" key="2">
    <source>
        <dbReference type="ARBA" id="ARBA00022884"/>
    </source>
</evidence>
<keyword evidence="1" id="KW-0540">Nuclease</keyword>
<dbReference type="AlphaFoldDB" id="A0A2N6SME8"/>
<accession>A0A2N6SME8</accession>
<comment type="caution">
    <text evidence="4">The sequence shown here is derived from an EMBL/GenBank/DDBJ whole genome shotgun (WGS) entry which is preliminary data.</text>
</comment>
<dbReference type="OrthoDB" id="9803916at2"/>
<dbReference type="InterPro" id="IPR001279">
    <property type="entry name" value="Metallo-B-lactamas"/>
</dbReference>
<keyword evidence="1" id="KW-0269">Exonuclease</keyword>
<dbReference type="Gene3D" id="3.60.15.10">
    <property type="entry name" value="Ribonuclease Z/Hydroxyacylglutathione hydrolase-like"/>
    <property type="match status" value="1"/>
</dbReference>
<keyword evidence="2" id="KW-0694">RNA-binding</keyword>
<reference evidence="4 5" key="1">
    <citation type="submission" date="2017-09" db="EMBL/GenBank/DDBJ databases">
        <title>Bacterial strain isolated from the female urinary microbiota.</title>
        <authorList>
            <person name="Thomas-White K."/>
            <person name="Kumar N."/>
            <person name="Forster S."/>
            <person name="Putonti C."/>
            <person name="Lawley T."/>
            <person name="Wolfe A.J."/>
        </authorList>
    </citation>
    <scope>NUCLEOTIDE SEQUENCE [LARGE SCALE GENOMIC DNA]</scope>
    <source>
        <strain evidence="4 5">UMB0852</strain>
    </source>
</reference>
<name>A0A2N6SME8_9LACT</name>
<keyword evidence="5" id="KW-1185">Reference proteome</keyword>
<feature type="domain" description="Metallo-beta-lactamase" evidence="3">
    <location>
        <begin position="23"/>
        <end position="229"/>
    </location>
</feature>
<organism evidence="4 5">
    <name type="scientific">Dolosicoccus paucivorans</name>
    <dbReference type="NCBI Taxonomy" id="84521"/>
    <lineage>
        <taxon>Bacteria</taxon>
        <taxon>Bacillati</taxon>
        <taxon>Bacillota</taxon>
        <taxon>Bacilli</taxon>
        <taxon>Lactobacillales</taxon>
        <taxon>Aerococcaceae</taxon>
        <taxon>Dolosicoccus</taxon>
    </lineage>
</organism>
<sequence length="427" mass="48864">MEEKVMKEQDTIITFWGGIETIGGSIVSFQKGRYRLITDFGAYVGVDVEELADETQTLALLKEGKLPPIPDFYEDNELQTIVCLTHLHLDHLGSLNHLPKDIEVWLSQEAYTFYQALEQSNYLPKYAVKWRPVEWEETLTFGPFTIQFLPSDHDTLGAAAIFIETEDLKVIQSGDFRLSGFRPDDVWQWVQKARHFKPDLLLIEGTAFSFDEAIDPPRDPIEDHIIPLKKATEKALVKTVQDLGQKEEVMVYNGYSQNIERLMALIQLMSQLNRQVVVSSRMKELLDQMTDQPLNVLSWSDDLIELIRAHPQNYFIQIEAEDTFIFGRIPSGIYLHSNGMPLGNFMPGYVEYVQHIISHGWQFIDLSSSGHATKNDLLTVSYMINAELTVGWHTFGAENYQIALEEIGLRSFLPEIGKNYSSCEINH</sequence>
<dbReference type="EMBL" id="PNHE01000019">
    <property type="protein sequence ID" value="PMC58242.1"/>
    <property type="molecule type" value="Genomic_DNA"/>
</dbReference>
<dbReference type="Pfam" id="PF12706">
    <property type="entry name" value="Lactamase_B_2"/>
    <property type="match status" value="1"/>
</dbReference>
<evidence type="ECO:0000313" key="5">
    <source>
        <dbReference type="Proteomes" id="UP000235682"/>
    </source>
</evidence>
<dbReference type="GO" id="GO:0003723">
    <property type="term" value="F:RNA binding"/>
    <property type="evidence" value="ECO:0007669"/>
    <property type="project" value="UniProtKB-KW"/>
</dbReference>
<evidence type="ECO:0000313" key="4">
    <source>
        <dbReference type="EMBL" id="PMC58242.1"/>
    </source>
</evidence>
<dbReference type="InterPro" id="IPR036866">
    <property type="entry name" value="RibonucZ/Hydroxyglut_hydro"/>
</dbReference>
<dbReference type="STRING" id="84521.SAMN04487994_10142"/>
<proteinExistence type="predicted"/>
<keyword evidence="1" id="KW-0378">Hydrolase</keyword>
<dbReference type="Gene3D" id="3.40.50.10710">
    <property type="entry name" value="Metallo-hydrolase/oxidoreductase"/>
    <property type="match status" value="1"/>
</dbReference>
<evidence type="ECO:0000256" key="1">
    <source>
        <dbReference type="ARBA" id="ARBA00022839"/>
    </source>
</evidence>
<dbReference type="GO" id="GO:0004527">
    <property type="term" value="F:exonuclease activity"/>
    <property type="evidence" value="ECO:0007669"/>
    <property type="project" value="UniProtKB-KW"/>
</dbReference>
<dbReference type="InterPro" id="IPR042173">
    <property type="entry name" value="RNase_J_2"/>
</dbReference>
<dbReference type="SMART" id="SM00849">
    <property type="entry name" value="Lactamase_B"/>
    <property type="match status" value="1"/>
</dbReference>
<protein>
    <recommendedName>
        <fullName evidence="3">Metallo-beta-lactamase domain-containing protein</fullName>
    </recommendedName>
</protein>
<dbReference type="RefSeq" id="WP_092084866.1">
    <property type="nucleotide sequence ID" value="NZ_FNEL01000014.1"/>
</dbReference>